<evidence type="ECO:0000313" key="1">
    <source>
        <dbReference type="EMBL" id="SDC68965.1"/>
    </source>
</evidence>
<name>A0A222VJ35_9PSEU</name>
<dbReference type="STRING" id="530584.SAMN05421630_103205"/>
<dbReference type="EMBL" id="FMZE01000003">
    <property type="protein sequence ID" value="SDC68965.1"/>
    <property type="molecule type" value="Genomic_DNA"/>
</dbReference>
<dbReference type="KEGG" id="pmad:BAY61_01265"/>
<keyword evidence="2" id="KW-1185">Reference proteome</keyword>
<proteinExistence type="predicted"/>
<dbReference type="Proteomes" id="UP000199494">
    <property type="component" value="Unassembled WGS sequence"/>
</dbReference>
<dbReference type="OrthoDB" id="3214269at2"/>
<dbReference type="RefSeq" id="WP_091801444.1">
    <property type="nucleotide sequence ID" value="NZ_CP016353.1"/>
</dbReference>
<dbReference type="AlphaFoldDB" id="A0A222VJ35"/>
<sequence>MTPLPPELVRHVAVSTGLPSVTAERVIADVIAYFAETKDEFVRRRHRELKQRGFTNDHIWTALAAELASRPFAAGELSARQLRRIVYG</sequence>
<reference evidence="1 2" key="1">
    <citation type="submission" date="2016-10" db="EMBL/GenBank/DDBJ databases">
        <authorList>
            <person name="de Groot N.N."/>
        </authorList>
    </citation>
    <scope>NUCLEOTIDE SEQUENCE [LARGE SCALE GENOMIC DNA]</scope>
    <source>
        <strain evidence="1 2">CGMCC 4.5506</strain>
    </source>
</reference>
<accession>A0A222VJ35</accession>
<gene>
    <name evidence="1" type="ORF">SAMN05421630_103205</name>
</gene>
<evidence type="ECO:0000313" key="2">
    <source>
        <dbReference type="Proteomes" id="UP000199494"/>
    </source>
</evidence>
<protein>
    <submittedName>
        <fullName evidence="1">Uncharacterized protein</fullName>
    </submittedName>
</protein>
<organism evidence="1 2">
    <name type="scientific">Prauserella marina</name>
    <dbReference type="NCBI Taxonomy" id="530584"/>
    <lineage>
        <taxon>Bacteria</taxon>
        <taxon>Bacillati</taxon>
        <taxon>Actinomycetota</taxon>
        <taxon>Actinomycetes</taxon>
        <taxon>Pseudonocardiales</taxon>
        <taxon>Pseudonocardiaceae</taxon>
        <taxon>Prauserella</taxon>
    </lineage>
</organism>